<dbReference type="SMART" id="SM01289">
    <property type="entry name" value="PYRIN"/>
    <property type="match status" value="2"/>
</dbReference>
<accession>A0A9D3X336</accession>
<protein>
    <recommendedName>
        <fullName evidence="1">Pyrin domain-containing protein</fullName>
    </recommendedName>
</protein>
<dbReference type="InterPro" id="IPR011029">
    <property type="entry name" value="DEATH-like_dom_sf"/>
</dbReference>
<dbReference type="AlphaFoldDB" id="A0A9D3X336"/>
<dbReference type="Pfam" id="PF02758">
    <property type="entry name" value="PYRIN"/>
    <property type="match status" value="2"/>
</dbReference>
<evidence type="ECO:0000259" key="1">
    <source>
        <dbReference type="PROSITE" id="PS50824"/>
    </source>
</evidence>
<dbReference type="SUPFAM" id="SSF47986">
    <property type="entry name" value="DEATH domain"/>
    <property type="match status" value="2"/>
</dbReference>
<dbReference type="OrthoDB" id="10058437at2759"/>
<dbReference type="PROSITE" id="PS50824">
    <property type="entry name" value="DAPIN"/>
    <property type="match status" value="2"/>
</dbReference>
<gene>
    <name evidence="2" type="ORF">KIL84_007298</name>
</gene>
<keyword evidence="3" id="KW-1185">Reference proteome</keyword>
<dbReference type="EMBL" id="JAHDVG010000483">
    <property type="protein sequence ID" value="KAH1171680.1"/>
    <property type="molecule type" value="Genomic_DNA"/>
</dbReference>
<evidence type="ECO:0000313" key="2">
    <source>
        <dbReference type="EMBL" id="KAH1171680.1"/>
    </source>
</evidence>
<comment type="caution">
    <text evidence="2">The sequence shown here is derived from an EMBL/GenBank/DDBJ whole genome shotgun (WGS) entry which is preliminary data.</text>
</comment>
<feature type="domain" description="Pyrin" evidence="1">
    <location>
        <begin position="1"/>
        <end position="92"/>
    </location>
</feature>
<evidence type="ECO:0000313" key="3">
    <source>
        <dbReference type="Proteomes" id="UP000827986"/>
    </source>
</evidence>
<feature type="domain" description="Pyrin" evidence="1">
    <location>
        <begin position="103"/>
        <end position="194"/>
    </location>
</feature>
<sequence length="203" mass="22752">MPKTVRDHLLSALANLGEAQLKNFKSKLNEIRLQKGYDNIPKGVLEKADPIELTDKMIQSYHEIYAVVVAVKVLRAINESQLASRLARNTRIAKAGVICEGSMHKTVRDHLLSALANLGEAQLKNFKSKLNEIQLAEGYDNIPKGVLEKADPIELTDKMIQSYHEIYAVVVAEEVLRAINEIQLASRLATNTRIGRERTREGR</sequence>
<dbReference type="CDD" id="cd08321">
    <property type="entry name" value="Pyrin_ASC-like"/>
    <property type="match status" value="2"/>
</dbReference>
<dbReference type="InterPro" id="IPR004020">
    <property type="entry name" value="DAPIN"/>
</dbReference>
<reference evidence="2" key="1">
    <citation type="submission" date="2021-09" db="EMBL/GenBank/DDBJ databases">
        <title>The genome of Mauremys mutica provides insights into the evolution of semi-aquatic lifestyle.</title>
        <authorList>
            <person name="Gong S."/>
            <person name="Gao Y."/>
        </authorList>
    </citation>
    <scope>NUCLEOTIDE SEQUENCE</scope>
    <source>
        <strain evidence="2">MM-2020</strain>
        <tissue evidence="2">Muscle</tissue>
    </source>
</reference>
<organism evidence="2 3">
    <name type="scientific">Mauremys mutica</name>
    <name type="common">yellowpond turtle</name>
    <dbReference type="NCBI Taxonomy" id="74926"/>
    <lineage>
        <taxon>Eukaryota</taxon>
        <taxon>Metazoa</taxon>
        <taxon>Chordata</taxon>
        <taxon>Craniata</taxon>
        <taxon>Vertebrata</taxon>
        <taxon>Euteleostomi</taxon>
        <taxon>Archelosauria</taxon>
        <taxon>Testudinata</taxon>
        <taxon>Testudines</taxon>
        <taxon>Cryptodira</taxon>
        <taxon>Durocryptodira</taxon>
        <taxon>Testudinoidea</taxon>
        <taxon>Geoemydidae</taxon>
        <taxon>Geoemydinae</taxon>
        <taxon>Mauremys</taxon>
    </lineage>
</organism>
<proteinExistence type="predicted"/>
<dbReference type="Proteomes" id="UP000827986">
    <property type="component" value="Unassembled WGS sequence"/>
</dbReference>
<dbReference type="Gene3D" id="1.10.533.10">
    <property type="entry name" value="Death Domain, Fas"/>
    <property type="match status" value="2"/>
</dbReference>
<name>A0A9D3X336_9SAUR</name>